<dbReference type="RefSeq" id="WP_025488250.1">
    <property type="nucleotide sequence ID" value="NZ_JBKVAZ010000003.1"/>
</dbReference>
<evidence type="ECO:0000256" key="6">
    <source>
        <dbReference type="ARBA" id="ARBA00023136"/>
    </source>
</evidence>
<feature type="domain" description="ABC transmembrane type-1" evidence="8">
    <location>
        <begin position="73"/>
        <end position="262"/>
    </location>
</feature>
<comment type="caution">
    <text evidence="9">The sequence shown here is derived from an EMBL/GenBank/DDBJ whole genome shotgun (WGS) entry which is preliminary data.</text>
</comment>
<dbReference type="GeneID" id="97985690"/>
<evidence type="ECO:0000256" key="4">
    <source>
        <dbReference type="ARBA" id="ARBA00022692"/>
    </source>
</evidence>
<feature type="transmembrane region" description="Helical" evidence="7">
    <location>
        <begin position="183"/>
        <end position="208"/>
    </location>
</feature>
<evidence type="ECO:0000259" key="8">
    <source>
        <dbReference type="PROSITE" id="PS50928"/>
    </source>
</evidence>
<evidence type="ECO:0000256" key="2">
    <source>
        <dbReference type="ARBA" id="ARBA00022448"/>
    </source>
</evidence>
<name>A0A3E3IDG6_9FIRM</name>
<dbReference type="InterPro" id="IPR000515">
    <property type="entry name" value="MetI-like"/>
</dbReference>
<keyword evidence="6 7" id="KW-0472">Membrane</keyword>
<dbReference type="Pfam" id="PF00528">
    <property type="entry name" value="BPD_transp_1"/>
    <property type="match status" value="1"/>
</dbReference>
<dbReference type="CDD" id="cd06261">
    <property type="entry name" value="TM_PBP2"/>
    <property type="match status" value="1"/>
</dbReference>
<evidence type="ECO:0000313" key="12">
    <source>
        <dbReference type="Proteomes" id="UP000261166"/>
    </source>
</evidence>
<feature type="transmembrane region" description="Helical" evidence="7">
    <location>
        <begin position="12"/>
        <end position="33"/>
    </location>
</feature>
<accession>A0A3E3IDG6</accession>
<dbReference type="PANTHER" id="PTHR43744">
    <property type="entry name" value="ABC TRANSPORTER PERMEASE PROTEIN MG189-RELATED-RELATED"/>
    <property type="match status" value="1"/>
</dbReference>
<dbReference type="InterPro" id="IPR035906">
    <property type="entry name" value="MetI-like_sf"/>
</dbReference>
<feature type="transmembrane region" description="Helical" evidence="7">
    <location>
        <begin position="79"/>
        <end position="98"/>
    </location>
</feature>
<dbReference type="PANTHER" id="PTHR43744:SF12">
    <property type="entry name" value="ABC TRANSPORTER PERMEASE PROTEIN MG189-RELATED"/>
    <property type="match status" value="1"/>
</dbReference>
<dbReference type="EMBL" id="QVLV01000001">
    <property type="protein sequence ID" value="RGE65124.1"/>
    <property type="molecule type" value="Genomic_DNA"/>
</dbReference>
<proteinExistence type="inferred from homology"/>
<dbReference type="Proteomes" id="UP000260812">
    <property type="component" value="Unassembled WGS sequence"/>
</dbReference>
<evidence type="ECO:0000256" key="1">
    <source>
        <dbReference type="ARBA" id="ARBA00004651"/>
    </source>
</evidence>
<dbReference type="EMBL" id="QVLU01000004">
    <property type="protein sequence ID" value="RGE73074.1"/>
    <property type="molecule type" value="Genomic_DNA"/>
</dbReference>
<protein>
    <submittedName>
        <fullName evidence="9">Carbohydrate ABC transporter permease</fullName>
    </submittedName>
</protein>
<evidence type="ECO:0000313" key="9">
    <source>
        <dbReference type="EMBL" id="RGE65124.1"/>
    </source>
</evidence>
<keyword evidence="3" id="KW-1003">Cell membrane</keyword>
<evidence type="ECO:0000256" key="7">
    <source>
        <dbReference type="RuleBase" id="RU363032"/>
    </source>
</evidence>
<keyword evidence="4 7" id="KW-0812">Transmembrane</keyword>
<feature type="transmembrane region" description="Helical" evidence="7">
    <location>
        <begin position="241"/>
        <end position="262"/>
    </location>
</feature>
<gene>
    <name evidence="10" type="ORF">DWY69_06215</name>
    <name evidence="9" type="ORF">DXC51_02025</name>
</gene>
<dbReference type="GO" id="GO:0005886">
    <property type="term" value="C:plasma membrane"/>
    <property type="evidence" value="ECO:0007669"/>
    <property type="project" value="UniProtKB-SubCell"/>
</dbReference>
<dbReference type="Proteomes" id="UP000261166">
    <property type="component" value="Unassembled WGS sequence"/>
</dbReference>
<evidence type="ECO:0000256" key="3">
    <source>
        <dbReference type="ARBA" id="ARBA00022475"/>
    </source>
</evidence>
<evidence type="ECO:0000313" key="11">
    <source>
        <dbReference type="Proteomes" id="UP000260812"/>
    </source>
</evidence>
<keyword evidence="5 7" id="KW-1133">Transmembrane helix</keyword>
<evidence type="ECO:0000256" key="5">
    <source>
        <dbReference type="ARBA" id="ARBA00022989"/>
    </source>
</evidence>
<dbReference type="Gene3D" id="1.10.3720.10">
    <property type="entry name" value="MetI-like"/>
    <property type="match status" value="1"/>
</dbReference>
<organism evidence="9 11">
    <name type="scientific">Eisenbergiella massiliensis</name>
    <dbReference type="NCBI Taxonomy" id="1720294"/>
    <lineage>
        <taxon>Bacteria</taxon>
        <taxon>Bacillati</taxon>
        <taxon>Bacillota</taxon>
        <taxon>Clostridia</taxon>
        <taxon>Lachnospirales</taxon>
        <taxon>Lachnospiraceae</taxon>
        <taxon>Eisenbergiella</taxon>
    </lineage>
</organism>
<feature type="transmembrane region" description="Helical" evidence="7">
    <location>
        <begin position="110"/>
        <end position="130"/>
    </location>
</feature>
<dbReference type="OrthoDB" id="9787837at2"/>
<keyword evidence="2 7" id="KW-0813">Transport</keyword>
<evidence type="ECO:0000313" key="10">
    <source>
        <dbReference type="EMBL" id="RGE73074.1"/>
    </source>
</evidence>
<dbReference type="PROSITE" id="PS50928">
    <property type="entry name" value="ABC_TM1"/>
    <property type="match status" value="1"/>
</dbReference>
<reference evidence="9 12" key="1">
    <citation type="submission" date="2018-08" db="EMBL/GenBank/DDBJ databases">
        <title>A genome reference for cultivated species of the human gut microbiota.</title>
        <authorList>
            <person name="Zou Y."/>
            <person name="Xue W."/>
            <person name="Luo G."/>
        </authorList>
    </citation>
    <scope>NUCLEOTIDE SEQUENCE [LARGE SCALE GENOMIC DNA]</scope>
    <source>
        <strain evidence="10 12">AF26-4BH</strain>
        <strain evidence="9">TF05-5AC</strain>
    </source>
</reference>
<comment type="subcellular location">
    <subcellularLocation>
        <location evidence="1 7">Cell membrane</location>
        <topology evidence="1 7">Multi-pass membrane protein</topology>
    </subcellularLocation>
</comment>
<dbReference type="AlphaFoldDB" id="A0A3E3IDG6"/>
<keyword evidence="11" id="KW-1185">Reference proteome</keyword>
<comment type="similarity">
    <text evidence="7">Belongs to the binding-protein-dependent transport system permease family.</text>
</comment>
<dbReference type="SUPFAM" id="SSF161098">
    <property type="entry name" value="MetI-like"/>
    <property type="match status" value="1"/>
</dbReference>
<feature type="transmembrane region" description="Helical" evidence="7">
    <location>
        <begin position="142"/>
        <end position="162"/>
    </location>
</feature>
<dbReference type="GO" id="GO:0055085">
    <property type="term" value="P:transmembrane transport"/>
    <property type="evidence" value="ECO:0007669"/>
    <property type="project" value="InterPro"/>
</dbReference>
<sequence>MKIKLRPLLAKVLIYILLIGISLIMLIPFAWMLTSSFKMNKDVFTYPVVWWPKEFITSNYVRIWEEIPLLRYFFNTSKLTVLITILQLLTSTFAAYAFAKMKFPGKDFLFLSYICTIAMPWQSYMIPQFIIIKKMGLVNTHLALIILQSFTAFGVFLVRQFYMEIPNEICEAARIDGMSEYGIYAKIMLPLSKPVIATLTIFSFTTIWNDFMGPLIYINSQNLKTIQLGLRSFITEYSSEYSLIMAGSVVALIPVLIVFACLQKYFVEGIASTGLKG</sequence>